<comment type="caution">
    <text evidence="3">The sequence shown here is derived from an EMBL/GenBank/DDBJ whole genome shotgun (WGS) entry which is preliminary data.</text>
</comment>
<dbReference type="Pfam" id="PF06985">
    <property type="entry name" value="HET"/>
    <property type="match status" value="1"/>
</dbReference>
<gene>
    <name evidence="3" type="ORF">N658DRAFT_427885</name>
</gene>
<dbReference type="PANTHER" id="PTHR24148">
    <property type="entry name" value="ANKYRIN REPEAT DOMAIN-CONTAINING PROTEIN 39 HOMOLOG-RELATED"/>
    <property type="match status" value="1"/>
</dbReference>
<evidence type="ECO:0000313" key="4">
    <source>
        <dbReference type="Proteomes" id="UP001305647"/>
    </source>
</evidence>
<feature type="chain" id="PRO_5042847160" evidence="1">
    <location>
        <begin position="25"/>
        <end position="351"/>
    </location>
</feature>
<evidence type="ECO:0000313" key="3">
    <source>
        <dbReference type="EMBL" id="KAK4100417.1"/>
    </source>
</evidence>
<feature type="non-terminal residue" evidence="3">
    <location>
        <position position="351"/>
    </location>
</feature>
<keyword evidence="1" id="KW-0732">Signal</keyword>
<name>A0AAN6Q3T2_9PEZI</name>
<keyword evidence="4" id="KW-1185">Reference proteome</keyword>
<accession>A0AAN6Q3T2</accession>
<dbReference type="EMBL" id="MU863641">
    <property type="protein sequence ID" value="KAK4100417.1"/>
    <property type="molecule type" value="Genomic_DNA"/>
</dbReference>
<feature type="domain" description="Heterokaryon incompatibility" evidence="2">
    <location>
        <begin position="81"/>
        <end position="233"/>
    </location>
</feature>
<dbReference type="Proteomes" id="UP001305647">
    <property type="component" value="Unassembled WGS sequence"/>
</dbReference>
<proteinExistence type="predicted"/>
<reference evidence="3" key="2">
    <citation type="submission" date="2023-05" db="EMBL/GenBank/DDBJ databases">
        <authorList>
            <consortium name="Lawrence Berkeley National Laboratory"/>
            <person name="Steindorff A."/>
            <person name="Hensen N."/>
            <person name="Bonometti L."/>
            <person name="Westerberg I."/>
            <person name="Brannstrom I.O."/>
            <person name="Guillou S."/>
            <person name="Cros-Aarteil S."/>
            <person name="Calhoun S."/>
            <person name="Haridas S."/>
            <person name="Kuo A."/>
            <person name="Mondo S."/>
            <person name="Pangilinan J."/>
            <person name="Riley R."/>
            <person name="Labutti K."/>
            <person name="Andreopoulos B."/>
            <person name="Lipzen A."/>
            <person name="Chen C."/>
            <person name="Yanf M."/>
            <person name="Daum C."/>
            <person name="Ng V."/>
            <person name="Clum A."/>
            <person name="Ohm R."/>
            <person name="Martin F."/>
            <person name="Silar P."/>
            <person name="Natvig D."/>
            <person name="Lalanne C."/>
            <person name="Gautier V."/>
            <person name="Ament-Velasquez S.L."/>
            <person name="Kruys A."/>
            <person name="Hutchinson M.I."/>
            <person name="Powell A.J."/>
            <person name="Barry K."/>
            <person name="Miller A.N."/>
            <person name="Grigoriev I.V."/>
            <person name="Debuchy R."/>
            <person name="Gladieux P."/>
            <person name="Thoren M.H."/>
            <person name="Johannesson H."/>
        </authorList>
    </citation>
    <scope>NUCLEOTIDE SEQUENCE</scope>
    <source>
        <strain evidence="3">CBS 757.83</strain>
    </source>
</reference>
<reference evidence="3" key="1">
    <citation type="journal article" date="2023" name="Mol. Phylogenet. Evol.">
        <title>Genome-scale phylogeny and comparative genomics of the fungal order Sordariales.</title>
        <authorList>
            <person name="Hensen N."/>
            <person name="Bonometti L."/>
            <person name="Westerberg I."/>
            <person name="Brannstrom I.O."/>
            <person name="Guillou S."/>
            <person name="Cros-Aarteil S."/>
            <person name="Calhoun S."/>
            <person name="Haridas S."/>
            <person name="Kuo A."/>
            <person name="Mondo S."/>
            <person name="Pangilinan J."/>
            <person name="Riley R."/>
            <person name="LaButti K."/>
            <person name="Andreopoulos B."/>
            <person name="Lipzen A."/>
            <person name="Chen C."/>
            <person name="Yan M."/>
            <person name="Daum C."/>
            <person name="Ng V."/>
            <person name="Clum A."/>
            <person name="Steindorff A."/>
            <person name="Ohm R.A."/>
            <person name="Martin F."/>
            <person name="Silar P."/>
            <person name="Natvig D.O."/>
            <person name="Lalanne C."/>
            <person name="Gautier V."/>
            <person name="Ament-Velasquez S.L."/>
            <person name="Kruys A."/>
            <person name="Hutchinson M.I."/>
            <person name="Powell A.J."/>
            <person name="Barry K."/>
            <person name="Miller A.N."/>
            <person name="Grigoriev I.V."/>
            <person name="Debuchy R."/>
            <person name="Gladieux P."/>
            <person name="Hiltunen Thoren M."/>
            <person name="Johannesson H."/>
        </authorList>
    </citation>
    <scope>NUCLEOTIDE SEQUENCE</scope>
    <source>
        <strain evidence="3">CBS 757.83</strain>
    </source>
</reference>
<dbReference type="InterPro" id="IPR010730">
    <property type="entry name" value="HET"/>
</dbReference>
<evidence type="ECO:0000259" key="2">
    <source>
        <dbReference type="Pfam" id="PF06985"/>
    </source>
</evidence>
<sequence length="351" mass="39900">MGPGSHIVCGIIALLLAGTSLTLWATDDTPTNAKGLKSSILYPPLSNSTDSLRLLVLLPGRWYQPIRCELVSTTFSENPQYEALSYAWGAESGRAFRSISVNGARVKVGKNIWHALDHLRSATQSRVLWIDALCINQDDTDEKNEQIPLMLFIYSRARGVLVWLGVHSAPFDLNKRKLEQLDGQDRRELDYIHVDTPYVTRNSGPPDWEKAVRSFLRALVHEGYWKRTWIVQEFIVASKVTVLFGTSVVPWGHFLEWVTYYNQIAPGDTAVEFILKLDRMRQSQFRYTAKFTLASLIDTFQGSLCQLPHDKIYAFRGLAHDHIDDSIPVDYRKPPFEVYKDAVHFQNAASV</sequence>
<dbReference type="PANTHER" id="PTHR24148:SF64">
    <property type="entry name" value="HETEROKARYON INCOMPATIBILITY DOMAIN-CONTAINING PROTEIN"/>
    <property type="match status" value="1"/>
</dbReference>
<protein>
    <submittedName>
        <fullName evidence="3">HET-domain-containing protein</fullName>
    </submittedName>
</protein>
<evidence type="ECO:0000256" key="1">
    <source>
        <dbReference type="SAM" id="SignalP"/>
    </source>
</evidence>
<dbReference type="AlphaFoldDB" id="A0AAN6Q3T2"/>
<organism evidence="3 4">
    <name type="scientific">Parathielavia hyrcaniae</name>
    <dbReference type="NCBI Taxonomy" id="113614"/>
    <lineage>
        <taxon>Eukaryota</taxon>
        <taxon>Fungi</taxon>
        <taxon>Dikarya</taxon>
        <taxon>Ascomycota</taxon>
        <taxon>Pezizomycotina</taxon>
        <taxon>Sordariomycetes</taxon>
        <taxon>Sordariomycetidae</taxon>
        <taxon>Sordariales</taxon>
        <taxon>Chaetomiaceae</taxon>
        <taxon>Parathielavia</taxon>
    </lineage>
</organism>
<feature type="signal peptide" evidence="1">
    <location>
        <begin position="1"/>
        <end position="24"/>
    </location>
</feature>
<dbReference type="InterPro" id="IPR052895">
    <property type="entry name" value="HetReg/Transcr_Mod"/>
</dbReference>